<dbReference type="EMBL" id="OKRB01000024">
    <property type="protein sequence ID" value="SPE17991.1"/>
    <property type="molecule type" value="Genomic_DNA"/>
</dbReference>
<evidence type="ECO:0000313" key="2">
    <source>
        <dbReference type="Proteomes" id="UP000239735"/>
    </source>
</evidence>
<accession>A0A2N9L440</accession>
<organism evidence="1 2">
    <name type="scientific">Candidatus Sulfuritelmatomonas gaucii</name>
    <dbReference type="NCBI Taxonomy" id="2043161"/>
    <lineage>
        <taxon>Bacteria</taxon>
        <taxon>Pseudomonadati</taxon>
        <taxon>Acidobacteriota</taxon>
        <taxon>Terriglobia</taxon>
        <taxon>Terriglobales</taxon>
        <taxon>Acidobacteriaceae</taxon>
        <taxon>Candidatus Sulfuritelmatomonas</taxon>
    </lineage>
</organism>
<dbReference type="Proteomes" id="UP000239735">
    <property type="component" value="Unassembled WGS sequence"/>
</dbReference>
<dbReference type="AlphaFoldDB" id="A0A2N9L440"/>
<gene>
    <name evidence="1" type="ORF">SBA5_120067</name>
</gene>
<proteinExistence type="predicted"/>
<evidence type="ECO:0000313" key="1">
    <source>
        <dbReference type="EMBL" id="SPE17991.1"/>
    </source>
</evidence>
<protein>
    <submittedName>
        <fullName evidence="1">Uncharacterized protein</fullName>
    </submittedName>
</protein>
<name>A0A2N9L440_9BACT</name>
<reference evidence="2" key="1">
    <citation type="submission" date="2018-02" db="EMBL/GenBank/DDBJ databases">
        <authorList>
            <person name="Hausmann B."/>
        </authorList>
    </citation>
    <scope>NUCLEOTIDE SEQUENCE [LARGE SCALE GENOMIC DNA]</scope>
    <source>
        <strain evidence="2">Peat soil MAG SbA5</strain>
    </source>
</reference>
<sequence>MGLITIGLEYALGVLIRAAGELMKAPFDCAVNLSHLLNDDERASLMSLE</sequence>